<comment type="function">
    <text evidence="1 8">This enzyme is an effector of chloramphenicol resistance in bacteria.</text>
</comment>
<evidence type="ECO:0000256" key="4">
    <source>
        <dbReference type="ARBA" id="ARBA00020291"/>
    </source>
</evidence>
<evidence type="ECO:0000256" key="3">
    <source>
        <dbReference type="ARBA" id="ARBA00013235"/>
    </source>
</evidence>
<reference evidence="11" key="1">
    <citation type="journal article" date="2019" name="Int. J. Syst. Evol. Microbiol.">
        <title>The Global Catalogue of Microorganisms (GCM) 10K type strain sequencing project: providing services to taxonomists for standard genome sequencing and annotation.</title>
        <authorList>
            <consortium name="The Broad Institute Genomics Platform"/>
            <consortium name="The Broad Institute Genome Sequencing Center for Infectious Disease"/>
            <person name="Wu L."/>
            <person name="Ma J."/>
        </authorList>
    </citation>
    <scope>NUCLEOTIDE SEQUENCE [LARGE SCALE GENOMIC DNA]</scope>
    <source>
        <strain evidence="11">CGMCC 4.1437</strain>
    </source>
</reference>
<accession>A0ABW0X054</accession>
<dbReference type="Gene3D" id="3.30.559.10">
    <property type="entry name" value="Chloramphenicol acetyltransferase-like domain"/>
    <property type="match status" value="1"/>
</dbReference>
<evidence type="ECO:0000256" key="6">
    <source>
        <dbReference type="ARBA" id="ARBA00023251"/>
    </source>
</evidence>
<evidence type="ECO:0000313" key="11">
    <source>
        <dbReference type="Proteomes" id="UP001595975"/>
    </source>
</evidence>
<gene>
    <name evidence="10" type="ORF">ACFP3U_13070</name>
</gene>
<keyword evidence="5 8" id="KW-0808">Transferase</keyword>
<dbReference type="InterPro" id="IPR018372">
    <property type="entry name" value="Chloramphenicol_AcTrfase_AS"/>
</dbReference>
<proteinExistence type="inferred from homology"/>
<dbReference type="InterPro" id="IPR023213">
    <property type="entry name" value="CAT-like_dom_sf"/>
</dbReference>
<dbReference type="InterPro" id="IPR001707">
    <property type="entry name" value="Cmp_AcTrfase"/>
</dbReference>
<sequence length="226" mass="24988">MNAPAPAPTPIDLDAWPRRAHFEFYRRRVPCTYSITTELDVTLLAEALRGSRRKTYLAQIWALSTVVNRHEEFRMCLTASGAPAVRPVVHPAFTVFNPERETFACVWAPHDPDFGAFHEVAAPLLAEHARATELFPQGEPPADTFDVSSLPWASFTGFNLNIGGGWDHLAPIFTLGRYTEREGRVLLPLAVQVHHAAADGFHTARLVNEVQALVADPSWLGDGPES</sequence>
<evidence type="ECO:0000256" key="5">
    <source>
        <dbReference type="ARBA" id="ARBA00022679"/>
    </source>
</evidence>
<dbReference type="PANTHER" id="PTHR38474">
    <property type="entry name" value="SLR0299 PROTEIN"/>
    <property type="match status" value="1"/>
</dbReference>
<dbReference type="Proteomes" id="UP001595975">
    <property type="component" value="Unassembled WGS sequence"/>
</dbReference>
<evidence type="ECO:0000256" key="1">
    <source>
        <dbReference type="ARBA" id="ARBA00002150"/>
    </source>
</evidence>
<comment type="similarity">
    <text evidence="2 9">Belongs to the chloramphenicol acetyltransferase family.</text>
</comment>
<dbReference type="PIRSF" id="PIRSF000440">
    <property type="entry name" value="CAT"/>
    <property type="match status" value="1"/>
</dbReference>
<evidence type="ECO:0000256" key="2">
    <source>
        <dbReference type="ARBA" id="ARBA00010571"/>
    </source>
</evidence>
<dbReference type="RefSeq" id="WP_380225615.1">
    <property type="nucleotide sequence ID" value="NZ_JBHSOF010000013.1"/>
</dbReference>
<dbReference type="PROSITE" id="PS00100">
    <property type="entry name" value="CAT"/>
    <property type="match status" value="1"/>
</dbReference>
<dbReference type="EMBL" id="JBHSOF010000013">
    <property type="protein sequence ID" value="MFC5663912.1"/>
    <property type="molecule type" value="Genomic_DNA"/>
</dbReference>
<keyword evidence="6 8" id="KW-0046">Antibiotic resistance</keyword>
<dbReference type="SUPFAM" id="SSF52777">
    <property type="entry name" value="CoA-dependent acyltransferases"/>
    <property type="match status" value="1"/>
</dbReference>
<evidence type="ECO:0000256" key="7">
    <source>
        <dbReference type="ARBA" id="ARBA00023315"/>
    </source>
</evidence>
<name>A0ABW0X054_9ACTN</name>
<protein>
    <recommendedName>
        <fullName evidence="4 8">Chloramphenicol acetyltransferase</fullName>
        <ecNumber evidence="3 8">2.3.1.28</ecNumber>
    </recommendedName>
</protein>
<dbReference type="PANTHER" id="PTHR38474:SF2">
    <property type="entry name" value="CHLORAMPHENICOL ACETYLTRANSFERASE"/>
    <property type="match status" value="1"/>
</dbReference>
<keyword evidence="7 8" id="KW-0012">Acyltransferase</keyword>
<dbReference type="Pfam" id="PF00302">
    <property type="entry name" value="CAT"/>
    <property type="match status" value="1"/>
</dbReference>
<evidence type="ECO:0000313" key="10">
    <source>
        <dbReference type="EMBL" id="MFC5663912.1"/>
    </source>
</evidence>
<evidence type="ECO:0000256" key="8">
    <source>
        <dbReference type="RuleBase" id="RU000503"/>
    </source>
</evidence>
<evidence type="ECO:0000256" key="9">
    <source>
        <dbReference type="RuleBase" id="RU004156"/>
    </source>
</evidence>
<dbReference type="SMART" id="SM01059">
    <property type="entry name" value="CAT"/>
    <property type="match status" value="1"/>
</dbReference>
<comment type="caution">
    <text evidence="10">The sequence shown here is derived from an EMBL/GenBank/DDBJ whole genome shotgun (WGS) entry which is preliminary data.</text>
</comment>
<organism evidence="10 11">
    <name type="scientific">Kitasatospora misakiensis</name>
    <dbReference type="NCBI Taxonomy" id="67330"/>
    <lineage>
        <taxon>Bacteria</taxon>
        <taxon>Bacillati</taxon>
        <taxon>Actinomycetota</taxon>
        <taxon>Actinomycetes</taxon>
        <taxon>Kitasatosporales</taxon>
        <taxon>Streptomycetaceae</taxon>
        <taxon>Kitasatospora</taxon>
    </lineage>
</organism>
<comment type="catalytic activity">
    <reaction evidence="8">
        <text>chloramphenicol + acetyl-CoA = chloramphenicol 3-acetate + CoA</text>
        <dbReference type="Rhea" id="RHEA:18421"/>
        <dbReference type="ChEBI" id="CHEBI:16730"/>
        <dbReference type="ChEBI" id="CHEBI:17698"/>
        <dbReference type="ChEBI" id="CHEBI:57287"/>
        <dbReference type="ChEBI" id="CHEBI:57288"/>
        <dbReference type="EC" id="2.3.1.28"/>
    </reaction>
</comment>
<dbReference type="EC" id="2.3.1.28" evidence="3 8"/>
<keyword evidence="11" id="KW-1185">Reference proteome</keyword>